<evidence type="ECO:0000259" key="2">
    <source>
        <dbReference type="Pfam" id="PF04316"/>
    </source>
</evidence>
<name>A0A5C6CSL3_9BACT</name>
<dbReference type="Proteomes" id="UP000316304">
    <property type="component" value="Unassembled WGS sequence"/>
</dbReference>
<feature type="compositionally biased region" description="Polar residues" evidence="1">
    <location>
        <begin position="10"/>
        <end position="33"/>
    </location>
</feature>
<proteinExistence type="predicted"/>
<evidence type="ECO:0000256" key="1">
    <source>
        <dbReference type="SAM" id="MobiDB-lite"/>
    </source>
</evidence>
<feature type="region of interest" description="Disordered" evidence="1">
    <location>
        <begin position="1"/>
        <end position="38"/>
    </location>
</feature>
<protein>
    <submittedName>
        <fullName evidence="3">Anti-sigma-28 factor, FlgM</fullName>
    </submittedName>
</protein>
<dbReference type="EMBL" id="SJPT01000001">
    <property type="protein sequence ID" value="TWU26527.1"/>
    <property type="molecule type" value="Genomic_DNA"/>
</dbReference>
<dbReference type="OrthoDB" id="280802at2"/>
<accession>A0A5C6CSL3</accession>
<sequence>MQIYGPFRMSASQNAGGAQRTQTPSPNLTTPKKSASPVDQLDLSSAASGVNRLEGAIAGGGEIRVDRVADLRRQIASGNYDTPEKLDAALDRMLDQLA</sequence>
<dbReference type="InterPro" id="IPR035890">
    <property type="entry name" value="Anti-sigma-28_factor_FlgM_sf"/>
</dbReference>
<dbReference type="InterPro" id="IPR031316">
    <property type="entry name" value="FlgM_C"/>
</dbReference>
<organism evidence="3 4">
    <name type="scientific">Novipirellula galeiformis</name>
    <dbReference type="NCBI Taxonomy" id="2528004"/>
    <lineage>
        <taxon>Bacteria</taxon>
        <taxon>Pseudomonadati</taxon>
        <taxon>Planctomycetota</taxon>
        <taxon>Planctomycetia</taxon>
        <taxon>Pirellulales</taxon>
        <taxon>Pirellulaceae</taxon>
        <taxon>Novipirellula</taxon>
    </lineage>
</organism>
<evidence type="ECO:0000313" key="4">
    <source>
        <dbReference type="Proteomes" id="UP000316304"/>
    </source>
</evidence>
<dbReference type="Pfam" id="PF04316">
    <property type="entry name" value="FlgM"/>
    <property type="match status" value="1"/>
</dbReference>
<keyword evidence="4" id="KW-1185">Reference proteome</keyword>
<comment type="caution">
    <text evidence="3">The sequence shown here is derived from an EMBL/GenBank/DDBJ whole genome shotgun (WGS) entry which is preliminary data.</text>
</comment>
<gene>
    <name evidence="3" type="ORF">Pla52o_03800</name>
</gene>
<reference evidence="3 4" key="1">
    <citation type="submission" date="2019-02" db="EMBL/GenBank/DDBJ databases">
        <title>Deep-cultivation of Planctomycetes and their phenomic and genomic characterization uncovers novel biology.</title>
        <authorList>
            <person name="Wiegand S."/>
            <person name="Jogler M."/>
            <person name="Boedeker C."/>
            <person name="Pinto D."/>
            <person name="Vollmers J."/>
            <person name="Rivas-Marin E."/>
            <person name="Kohn T."/>
            <person name="Peeters S.H."/>
            <person name="Heuer A."/>
            <person name="Rast P."/>
            <person name="Oberbeckmann S."/>
            <person name="Bunk B."/>
            <person name="Jeske O."/>
            <person name="Meyerdierks A."/>
            <person name="Storesund J.E."/>
            <person name="Kallscheuer N."/>
            <person name="Luecker S."/>
            <person name="Lage O.M."/>
            <person name="Pohl T."/>
            <person name="Merkel B.J."/>
            <person name="Hornburger P."/>
            <person name="Mueller R.-W."/>
            <person name="Bruemmer F."/>
            <person name="Labrenz M."/>
            <person name="Spormann A.M."/>
            <person name="Op Den Camp H."/>
            <person name="Overmann J."/>
            <person name="Amann R."/>
            <person name="Jetten M.S.M."/>
            <person name="Mascher T."/>
            <person name="Medema M.H."/>
            <person name="Devos D.P."/>
            <person name="Kaster A.-K."/>
            <person name="Ovreas L."/>
            <person name="Rohde M."/>
            <person name="Galperin M.Y."/>
            <person name="Jogler C."/>
        </authorList>
    </citation>
    <scope>NUCLEOTIDE SEQUENCE [LARGE SCALE GENOMIC DNA]</scope>
    <source>
        <strain evidence="3 4">Pla52o</strain>
    </source>
</reference>
<dbReference type="AlphaFoldDB" id="A0A5C6CSL3"/>
<feature type="domain" description="Anti-sigma-28 factor FlgM C-terminal" evidence="2">
    <location>
        <begin position="39"/>
        <end position="81"/>
    </location>
</feature>
<evidence type="ECO:0000313" key="3">
    <source>
        <dbReference type="EMBL" id="TWU26527.1"/>
    </source>
</evidence>
<dbReference type="SUPFAM" id="SSF101498">
    <property type="entry name" value="Anti-sigma factor FlgM"/>
    <property type="match status" value="1"/>
</dbReference>